<dbReference type="Proteomes" id="UP001175353">
    <property type="component" value="Unassembled WGS sequence"/>
</dbReference>
<gene>
    <name evidence="5" type="ORF">LTR91_005611</name>
</gene>
<comment type="caution">
    <text evidence="5">The sequence shown here is derived from an EMBL/GenBank/DDBJ whole genome shotgun (WGS) entry which is preliminary data.</text>
</comment>
<dbReference type="GO" id="GO:0003735">
    <property type="term" value="F:structural constituent of ribosome"/>
    <property type="evidence" value="ECO:0007669"/>
    <property type="project" value="InterPro"/>
</dbReference>
<keyword evidence="6" id="KW-1185">Reference proteome</keyword>
<dbReference type="PANTHER" id="PTHR23321:SF26">
    <property type="entry name" value="SMALL RIBOSOMAL SUBUNIT PROTEIN US15M"/>
    <property type="match status" value="1"/>
</dbReference>
<evidence type="ECO:0000256" key="3">
    <source>
        <dbReference type="ARBA" id="ARBA00023274"/>
    </source>
</evidence>
<dbReference type="GO" id="GO:0006412">
    <property type="term" value="P:translation"/>
    <property type="evidence" value="ECO:0007669"/>
    <property type="project" value="InterPro"/>
</dbReference>
<dbReference type="CDD" id="cd00353">
    <property type="entry name" value="Ribosomal_S15p_S13e"/>
    <property type="match status" value="1"/>
</dbReference>
<dbReference type="PANTHER" id="PTHR23321">
    <property type="entry name" value="RIBOSOMAL PROTEIN S15, BACTERIAL AND ORGANELLAR"/>
    <property type="match status" value="1"/>
</dbReference>
<protein>
    <recommendedName>
        <fullName evidence="7">Ribosomal protein S15</fullName>
    </recommendedName>
</protein>
<dbReference type="GO" id="GO:0005737">
    <property type="term" value="C:cytoplasm"/>
    <property type="evidence" value="ECO:0007669"/>
    <property type="project" value="UniProtKB-ARBA"/>
</dbReference>
<dbReference type="Gene3D" id="1.10.287.10">
    <property type="entry name" value="S15/NS1, RNA-binding"/>
    <property type="match status" value="1"/>
</dbReference>
<dbReference type="AlphaFoldDB" id="A0AAN6KT51"/>
<dbReference type="SMART" id="SM01387">
    <property type="entry name" value="Ribosomal_S15"/>
    <property type="match status" value="1"/>
</dbReference>
<evidence type="ECO:0000256" key="2">
    <source>
        <dbReference type="ARBA" id="ARBA00022980"/>
    </source>
</evidence>
<evidence type="ECO:0000313" key="6">
    <source>
        <dbReference type="Proteomes" id="UP001175353"/>
    </source>
</evidence>
<feature type="region of interest" description="Disordered" evidence="4">
    <location>
        <begin position="88"/>
        <end position="118"/>
    </location>
</feature>
<comment type="similarity">
    <text evidence="1">Belongs to the universal ribosomal protein uS15 family.</text>
</comment>
<feature type="region of interest" description="Disordered" evidence="4">
    <location>
        <begin position="161"/>
        <end position="186"/>
    </location>
</feature>
<accession>A0AAN6KT51</accession>
<keyword evidence="3" id="KW-0687">Ribonucleoprotein</keyword>
<evidence type="ECO:0008006" key="7">
    <source>
        <dbReference type="Google" id="ProtNLM"/>
    </source>
</evidence>
<evidence type="ECO:0000313" key="5">
    <source>
        <dbReference type="EMBL" id="KAK1000693.1"/>
    </source>
</evidence>
<proteinExistence type="inferred from homology"/>
<reference evidence="5" key="1">
    <citation type="submission" date="2023-06" db="EMBL/GenBank/DDBJ databases">
        <title>Black Yeasts Isolated from many extreme environments.</title>
        <authorList>
            <person name="Coleine C."/>
            <person name="Stajich J.E."/>
            <person name="Selbmann L."/>
        </authorList>
    </citation>
    <scope>NUCLEOTIDE SEQUENCE</scope>
    <source>
        <strain evidence="5">CCFEE 5200</strain>
    </source>
</reference>
<organism evidence="5 6">
    <name type="scientific">Friedmanniomyces endolithicus</name>
    <dbReference type="NCBI Taxonomy" id="329885"/>
    <lineage>
        <taxon>Eukaryota</taxon>
        <taxon>Fungi</taxon>
        <taxon>Dikarya</taxon>
        <taxon>Ascomycota</taxon>
        <taxon>Pezizomycotina</taxon>
        <taxon>Dothideomycetes</taxon>
        <taxon>Dothideomycetidae</taxon>
        <taxon>Mycosphaerellales</taxon>
        <taxon>Teratosphaeriaceae</taxon>
        <taxon>Friedmanniomyces</taxon>
    </lineage>
</organism>
<dbReference type="EMBL" id="JAUJLE010000036">
    <property type="protein sequence ID" value="KAK1000693.1"/>
    <property type="molecule type" value="Genomic_DNA"/>
</dbReference>
<dbReference type="InterPro" id="IPR005290">
    <property type="entry name" value="Ribosomal_uS15_bac-type"/>
</dbReference>
<dbReference type="Pfam" id="PF00312">
    <property type="entry name" value="Ribosomal_S15"/>
    <property type="match status" value="1"/>
</dbReference>
<keyword evidence="2" id="KW-0689">Ribosomal protein</keyword>
<dbReference type="InterPro" id="IPR009068">
    <property type="entry name" value="uS15_NS1_RNA-bd_sf"/>
</dbReference>
<dbReference type="InterPro" id="IPR000589">
    <property type="entry name" value="Ribosomal_uS15"/>
</dbReference>
<dbReference type="GO" id="GO:0005840">
    <property type="term" value="C:ribosome"/>
    <property type="evidence" value="ECO:0007669"/>
    <property type="project" value="UniProtKB-KW"/>
</dbReference>
<name>A0AAN6KT51_9PEZI</name>
<dbReference type="GO" id="GO:1990904">
    <property type="term" value="C:ribonucleoprotein complex"/>
    <property type="evidence" value="ECO:0007669"/>
    <property type="project" value="UniProtKB-KW"/>
</dbReference>
<evidence type="ECO:0000256" key="1">
    <source>
        <dbReference type="ARBA" id="ARBA00008434"/>
    </source>
</evidence>
<sequence length="347" mass="38613">MQRYSRGKQPAQLLGIETCIFECLRAQPATSTRLPSRTFTTTPSASASTPALTPRQLLRKHDPYAIAQAKARKAANLDRRRVLQAERAASVTDPVRGTETPFLRSFDTASPLPEGEQSLSTRLRVGHEEGDQAVAETLSEGGKRNFFLSADELQHSIEHSKALSTPPAEYLDQDDPTSEFTTQQRRQRLADQQATAEEALGRIASLSLGNSQDRAKVNIQRCIATFGRHETDKVLTRVSHPSVSIAVADASPERAAQQHIIPRIGPDTGSSEVQIAILTAKIRTLADFLQTRGTTDKMNKRNLRLLVHRRQKHLRYLRREDRGGSRWQYCTEMLGLGAESWKGEISL</sequence>
<dbReference type="SUPFAM" id="SSF47060">
    <property type="entry name" value="S15/NS1 RNA-binding domain"/>
    <property type="match status" value="1"/>
</dbReference>
<evidence type="ECO:0000256" key="4">
    <source>
        <dbReference type="SAM" id="MobiDB-lite"/>
    </source>
</evidence>